<dbReference type="InterPro" id="IPR001878">
    <property type="entry name" value="Znf_CCHC"/>
</dbReference>
<keyword evidence="1" id="KW-0862">Zinc</keyword>
<feature type="domain" description="CCHC-type" evidence="2">
    <location>
        <begin position="223"/>
        <end position="237"/>
    </location>
</feature>
<keyword evidence="1" id="KW-0863">Zinc-finger</keyword>
<dbReference type="InterPro" id="IPR036875">
    <property type="entry name" value="Znf_CCHC_sf"/>
</dbReference>
<organism evidence="3 4">
    <name type="scientific">Brachionus calyciflorus</name>
    <dbReference type="NCBI Taxonomy" id="104777"/>
    <lineage>
        <taxon>Eukaryota</taxon>
        <taxon>Metazoa</taxon>
        <taxon>Spiralia</taxon>
        <taxon>Gnathifera</taxon>
        <taxon>Rotifera</taxon>
        <taxon>Eurotatoria</taxon>
        <taxon>Monogononta</taxon>
        <taxon>Pseudotrocha</taxon>
        <taxon>Ploima</taxon>
        <taxon>Brachionidae</taxon>
        <taxon>Brachionus</taxon>
    </lineage>
</organism>
<dbReference type="InterPro" id="IPR021109">
    <property type="entry name" value="Peptidase_aspartic_dom_sf"/>
</dbReference>
<dbReference type="Gene3D" id="4.10.60.10">
    <property type="entry name" value="Zinc finger, CCHC-type"/>
    <property type="match status" value="1"/>
</dbReference>
<keyword evidence="4" id="KW-1185">Reference proteome</keyword>
<reference evidence="3" key="1">
    <citation type="submission" date="2021-02" db="EMBL/GenBank/DDBJ databases">
        <authorList>
            <person name="Nowell W R."/>
        </authorList>
    </citation>
    <scope>NUCLEOTIDE SEQUENCE</scope>
    <source>
        <strain evidence="3">Ploen Becks lab</strain>
    </source>
</reference>
<keyword evidence="1" id="KW-0479">Metal-binding</keyword>
<name>A0A814PGB9_9BILA</name>
<evidence type="ECO:0000313" key="4">
    <source>
        <dbReference type="Proteomes" id="UP000663879"/>
    </source>
</evidence>
<evidence type="ECO:0000259" key="2">
    <source>
        <dbReference type="PROSITE" id="PS50158"/>
    </source>
</evidence>
<evidence type="ECO:0000256" key="1">
    <source>
        <dbReference type="PROSITE-ProRule" id="PRU00047"/>
    </source>
</evidence>
<sequence>LKANIKIPPEILTEWKLEEELKNPKEEVQQDEEKFDNASWFERFELLTTRWSKEEKGLEVVSFFEDIALKKYQLLSEEKFNYDKIKQQMLKELRTNFSPCNLIAEFLSAKQNPEETIDKFFHRLLEYTREAKCEQRNSRKIFVMFLDEASLEKTIENNNNEQEEMSLNKISEVPMKSFERQIKNIVCGKNNHFIVQCNEMIKLCQTVTKPKMTSPIKKNTVNCNYCKKPGHIDKDCRLKLGLCLKSECLIDTGALTSFISDKYASQEKFNRDPIKNLKNWITANSSPLEVNGQCSLNLNLGSKIIQGDFIIAKNLSNDVIIGVDILKSNNCIIDFYKSILKCKGQKIKKTFPESLKNNLIIFEKSHKINCIEGKVWNDESNILSLNISNQSNLVANGCAHLEFQCAV</sequence>
<dbReference type="OrthoDB" id="10214987at2759"/>
<dbReference type="AlphaFoldDB" id="A0A814PGB9"/>
<dbReference type="Gene3D" id="2.40.70.10">
    <property type="entry name" value="Acid Proteases"/>
    <property type="match status" value="1"/>
</dbReference>
<dbReference type="GO" id="GO:0003676">
    <property type="term" value="F:nucleic acid binding"/>
    <property type="evidence" value="ECO:0007669"/>
    <property type="project" value="InterPro"/>
</dbReference>
<dbReference type="EMBL" id="CAJNOC010007849">
    <property type="protein sequence ID" value="CAF1106018.1"/>
    <property type="molecule type" value="Genomic_DNA"/>
</dbReference>
<dbReference type="GO" id="GO:0008270">
    <property type="term" value="F:zinc ion binding"/>
    <property type="evidence" value="ECO:0007669"/>
    <property type="project" value="UniProtKB-KW"/>
</dbReference>
<accession>A0A814PGB9</accession>
<dbReference type="Proteomes" id="UP000663879">
    <property type="component" value="Unassembled WGS sequence"/>
</dbReference>
<dbReference type="SUPFAM" id="SSF50630">
    <property type="entry name" value="Acid proteases"/>
    <property type="match status" value="1"/>
</dbReference>
<dbReference type="SUPFAM" id="SSF57756">
    <property type="entry name" value="Retrovirus zinc finger-like domains"/>
    <property type="match status" value="1"/>
</dbReference>
<protein>
    <recommendedName>
        <fullName evidence="2">CCHC-type domain-containing protein</fullName>
    </recommendedName>
</protein>
<evidence type="ECO:0000313" key="3">
    <source>
        <dbReference type="EMBL" id="CAF1106018.1"/>
    </source>
</evidence>
<feature type="non-terminal residue" evidence="3">
    <location>
        <position position="1"/>
    </location>
</feature>
<dbReference type="CDD" id="cd00303">
    <property type="entry name" value="retropepsin_like"/>
    <property type="match status" value="1"/>
</dbReference>
<dbReference type="PROSITE" id="PS50158">
    <property type="entry name" value="ZF_CCHC"/>
    <property type="match status" value="1"/>
</dbReference>
<gene>
    <name evidence="3" type="ORF">OXX778_LOCUS21391</name>
</gene>
<proteinExistence type="predicted"/>
<dbReference type="Pfam" id="PF08284">
    <property type="entry name" value="RVP_2"/>
    <property type="match status" value="1"/>
</dbReference>
<comment type="caution">
    <text evidence="3">The sequence shown here is derived from an EMBL/GenBank/DDBJ whole genome shotgun (WGS) entry which is preliminary data.</text>
</comment>